<dbReference type="PANTHER" id="PTHR18964:SF149">
    <property type="entry name" value="BIFUNCTIONAL UDP-N-ACETYLGLUCOSAMINE 2-EPIMERASE_N-ACETYLMANNOSAMINE KINASE"/>
    <property type="match status" value="1"/>
</dbReference>
<dbReference type="PANTHER" id="PTHR18964">
    <property type="entry name" value="ROK (REPRESSOR, ORF, KINASE) FAMILY"/>
    <property type="match status" value="1"/>
</dbReference>
<dbReference type="OrthoDB" id="9810372at2"/>
<dbReference type="InterPro" id="IPR000600">
    <property type="entry name" value="ROK"/>
</dbReference>
<gene>
    <name evidence="2" type="ORF">BLA60_01025</name>
</gene>
<keyword evidence="2" id="KW-0418">Kinase</keyword>
<dbReference type="GO" id="GO:0016301">
    <property type="term" value="F:kinase activity"/>
    <property type="evidence" value="ECO:0007669"/>
    <property type="project" value="UniProtKB-KW"/>
</dbReference>
<dbReference type="RefSeq" id="WP_075130756.1">
    <property type="nucleotide sequence ID" value="NZ_MSIF01000001.1"/>
</dbReference>
<evidence type="ECO:0000313" key="2">
    <source>
        <dbReference type="EMBL" id="OLF13808.1"/>
    </source>
</evidence>
<protein>
    <submittedName>
        <fullName evidence="2">Sugar kinase</fullName>
    </submittedName>
</protein>
<reference evidence="2 3" key="1">
    <citation type="submission" date="2016-12" db="EMBL/GenBank/DDBJ databases">
        <title>The draft genome sequence of Actinophytocola xinjiangensis.</title>
        <authorList>
            <person name="Wang W."/>
            <person name="Yuan L."/>
        </authorList>
    </citation>
    <scope>NUCLEOTIDE SEQUENCE [LARGE SCALE GENOMIC DNA]</scope>
    <source>
        <strain evidence="2 3">CGMCC 4.4663</strain>
    </source>
</reference>
<dbReference type="InterPro" id="IPR043129">
    <property type="entry name" value="ATPase_NBD"/>
</dbReference>
<evidence type="ECO:0000256" key="1">
    <source>
        <dbReference type="ARBA" id="ARBA00006479"/>
    </source>
</evidence>
<dbReference type="Pfam" id="PF00480">
    <property type="entry name" value="ROK"/>
    <property type="match status" value="1"/>
</dbReference>
<keyword evidence="3" id="KW-1185">Reference proteome</keyword>
<organism evidence="2 3">
    <name type="scientific">Actinophytocola xinjiangensis</name>
    <dbReference type="NCBI Taxonomy" id="485602"/>
    <lineage>
        <taxon>Bacteria</taxon>
        <taxon>Bacillati</taxon>
        <taxon>Actinomycetota</taxon>
        <taxon>Actinomycetes</taxon>
        <taxon>Pseudonocardiales</taxon>
        <taxon>Pseudonocardiaceae</taxon>
    </lineage>
</organism>
<dbReference type="AlphaFoldDB" id="A0A7Z1B0J8"/>
<dbReference type="Gene3D" id="3.30.420.40">
    <property type="match status" value="2"/>
</dbReference>
<comment type="similarity">
    <text evidence="1">Belongs to the ROK (NagC/XylR) family.</text>
</comment>
<sequence>MDRLVAAIDVGGTSIKSALVAEDLRVRHTHRTATRRVEGSVDVEQIIELIDELRAAAGDHEVVGVGLAAPGIIDERAGIARAAVNLGWRDLPLRDRLADACGLPVALGHDVRSGGLAEFTVGAATGVRNAMFVPIGTGIAAAVLVDGHRLDADGYAGELGHIVVDPQGAVCGCGIRGCLETVASAAFIARHYAARSGRPVTRAAEVAAAVEAGDPDAQAVWSRAVDGLAAALTTAITFVAPEVVAIGGGLAESGDTLLVPLKESLSGRMSFQRMPTLVRAALGDNAGCIGAGILAWRAAAG</sequence>
<keyword evidence="2" id="KW-0808">Transferase</keyword>
<accession>A0A7Z1B0J8</accession>
<evidence type="ECO:0000313" key="3">
    <source>
        <dbReference type="Proteomes" id="UP000185696"/>
    </source>
</evidence>
<comment type="caution">
    <text evidence="2">The sequence shown here is derived from an EMBL/GenBank/DDBJ whole genome shotgun (WGS) entry which is preliminary data.</text>
</comment>
<name>A0A7Z1B0J8_9PSEU</name>
<dbReference type="Proteomes" id="UP000185696">
    <property type="component" value="Unassembled WGS sequence"/>
</dbReference>
<proteinExistence type="inferred from homology"/>
<dbReference type="EMBL" id="MSIF01000001">
    <property type="protein sequence ID" value="OLF13808.1"/>
    <property type="molecule type" value="Genomic_DNA"/>
</dbReference>
<dbReference type="SUPFAM" id="SSF53067">
    <property type="entry name" value="Actin-like ATPase domain"/>
    <property type="match status" value="1"/>
</dbReference>